<evidence type="ECO:0000313" key="1">
    <source>
        <dbReference type="EMBL" id="CUM62243.1"/>
    </source>
</evidence>
<reference evidence="1" key="1">
    <citation type="submission" date="2015-09" db="EMBL/GenBank/DDBJ databases">
        <authorList>
            <person name="Jackson K.R."/>
            <person name="Lunt B.L."/>
            <person name="Fisher J.N.B."/>
            <person name="Gardner A.V."/>
            <person name="Bailey M.E."/>
            <person name="Deus L.M."/>
            <person name="Earl A.S."/>
            <person name="Gibby P.D."/>
            <person name="Hartmann K.A."/>
            <person name="Liu J.E."/>
            <person name="Manci A.M."/>
            <person name="Nielsen D.A."/>
            <person name="Solomon M.B."/>
            <person name="Breakwell D.P."/>
            <person name="Burnett S.H."/>
            <person name="Grose J.H."/>
        </authorList>
    </citation>
    <scope>NUCLEOTIDE SEQUENCE</scope>
    <source>
        <strain evidence="1">7805</strain>
    </source>
</reference>
<accession>A0A1J1JLQ1</accession>
<sequence length="70" mass="8173">METLIERIDPDQQILEITPYSLGKLIDWKRKTIMSVCNNEELTPYSLGKLIDWKHQSNQASSISVWLPTR</sequence>
<gene>
    <name evidence="1" type="ORF">PLAM_4278</name>
</gene>
<proteinExistence type="predicted"/>
<name>A0A1J1JLQ1_PLAAG</name>
<dbReference type="EMBL" id="LO018304">
    <property type="protein sequence ID" value="CUM62243.1"/>
    <property type="molecule type" value="Genomic_DNA"/>
</dbReference>
<dbReference type="AlphaFoldDB" id="A0A1J1JLQ1"/>
<organism evidence="1">
    <name type="scientific">Planktothrix agardhii</name>
    <name type="common">Oscillatoria agardhii</name>
    <dbReference type="NCBI Taxonomy" id="1160"/>
    <lineage>
        <taxon>Bacteria</taxon>
        <taxon>Bacillati</taxon>
        <taxon>Cyanobacteriota</taxon>
        <taxon>Cyanophyceae</taxon>
        <taxon>Oscillatoriophycideae</taxon>
        <taxon>Oscillatoriales</taxon>
        <taxon>Microcoleaceae</taxon>
        <taxon>Planktothrix</taxon>
    </lineage>
</organism>
<protein>
    <submittedName>
        <fullName evidence="1">Uncharacterized protein</fullName>
    </submittedName>
</protein>